<reference evidence="1 2" key="1">
    <citation type="submission" date="2021-04" db="EMBL/GenBank/DDBJ databases">
        <authorList>
            <person name="Pira H."/>
            <person name="Risdian C."/>
            <person name="Wink J."/>
        </authorList>
    </citation>
    <scope>NUCLEOTIDE SEQUENCE [LARGE SCALE GENOMIC DNA]</scope>
    <source>
        <strain evidence="1 2">WH53</strain>
    </source>
</reference>
<name>A0ABS5ZKP1_9GAMM</name>
<gene>
    <name evidence="1" type="ORF">KCG35_25565</name>
</gene>
<feature type="non-terminal residue" evidence="1">
    <location>
        <position position="67"/>
    </location>
</feature>
<organism evidence="1 2">
    <name type="scientific">Zooshikella harenae</name>
    <dbReference type="NCBI Taxonomy" id="2827238"/>
    <lineage>
        <taxon>Bacteria</taxon>
        <taxon>Pseudomonadati</taxon>
        <taxon>Pseudomonadota</taxon>
        <taxon>Gammaproteobacteria</taxon>
        <taxon>Oceanospirillales</taxon>
        <taxon>Zooshikellaceae</taxon>
        <taxon>Zooshikella</taxon>
    </lineage>
</organism>
<evidence type="ECO:0008006" key="3">
    <source>
        <dbReference type="Google" id="ProtNLM"/>
    </source>
</evidence>
<proteinExistence type="predicted"/>
<protein>
    <recommendedName>
        <fullName evidence="3">DUF2326 domain-containing protein</fullName>
    </recommendedName>
</protein>
<evidence type="ECO:0000313" key="1">
    <source>
        <dbReference type="EMBL" id="MBU2714423.1"/>
    </source>
</evidence>
<comment type="caution">
    <text evidence="1">The sequence shown here is derived from an EMBL/GenBank/DDBJ whole genome shotgun (WGS) entry which is preliminary data.</text>
</comment>
<accession>A0ABS5ZKP1</accession>
<sequence length="67" mass="7779">MKTLKFSRLVVISDTENSANQFMFQDHLNLIISKDKNTVGKSTLVKMILWTIGCDVEFADEWKTHNF</sequence>
<keyword evidence="2" id="KW-1185">Reference proteome</keyword>
<dbReference type="Proteomes" id="UP000690515">
    <property type="component" value="Unassembled WGS sequence"/>
</dbReference>
<evidence type="ECO:0000313" key="2">
    <source>
        <dbReference type="Proteomes" id="UP000690515"/>
    </source>
</evidence>
<dbReference type="EMBL" id="JAGSOY010000271">
    <property type="protein sequence ID" value="MBU2714423.1"/>
    <property type="molecule type" value="Genomic_DNA"/>
</dbReference>